<evidence type="ECO:0000313" key="4">
    <source>
        <dbReference type="EMBL" id="PZR18349.1"/>
    </source>
</evidence>
<evidence type="ECO:0000256" key="1">
    <source>
        <dbReference type="SAM" id="MobiDB-lite"/>
    </source>
</evidence>
<dbReference type="Pfam" id="PF08308">
    <property type="entry name" value="PEGA"/>
    <property type="match status" value="1"/>
</dbReference>
<feature type="chain" id="PRO_5015936405" description="PEGA domain-containing protein" evidence="2">
    <location>
        <begin position="22"/>
        <end position="418"/>
    </location>
</feature>
<dbReference type="EMBL" id="QFQP01000001">
    <property type="protein sequence ID" value="PZR18349.1"/>
    <property type="molecule type" value="Genomic_DNA"/>
</dbReference>
<feature type="signal peptide" evidence="2">
    <location>
        <begin position="1"/>
        <end position="21"/>
    </location>
</feature>
<dbReference type="InterPro" id="IPR011990">
    <property type="entry name" value="TPR-like_helical_dom_sf"/>
</dbReference>
<keyword evidence="2" id="KW-0732">Signal</keyword>
<gene>
    <name evidence="4" type="ORF">DI536_00235</name>
</gene>
<dbReference type="Gene3D" id="1.25.40.10">
    <property type="entry name" value="Tetratricopeptide repeat domain"/>
    <property type="match status" value="1"/>
</dbReference>
<organism evidence="4 5">
    <name type="scientific">Archangium gephyra</name>
    <dbReference type="NCBI Taxonomy" id="48"/>
    <lineage>
        <taxon>Bacteria</taxon>
        <taxon>Pseudomonadati</taxon>
        <taxon>Myxococcota</taxon>
        <taxon>Myxococcia</taxon>
        <taxon>Myxococcales</taxon>
        <taxon>Cystobacterineae</taxon>
        <taxon>Archangiaceae</taxon>
        <taxon>Archangium</taxon>
    </lineage>
</organism>
<sequence length="418" mass="43218">MTRLFVSLTALLALSSFAQGAAAEAPATKQKLTVMPFAALTGDVPARAGAKAVGMLTTEFKSADAFALVDAKREKAGGAAEAALETARKEVGDAKELRGKKKFRLAEEALNRGIAAYKTAIPALPEIGEVVDAYVLLSAVQFNTGRDEEGAKSLNQALAMAPDREVGLASSSPLFARVVADARKALKDGAKGTVLLESSPSNAPVLIDGLALGATPLAITAVPPGLHFWKATLPSGEAIGGVIEVTANKQATAKAASASKDPEARVLTALSQNKLDADLVAAAKETAKANEADLIVFGALSKDGKGLALDTFLFTAATGDVRRMARASFDTELLSAGMEFYNLAGELAKKGSQVGEPVRVPSSVSSTLVSTAAKTSEARYGIVPGAEIGVDGDAIEPAKDEGPRKPIEQKRRAPLRRQ</sequence>
<dbReference type="InterPro" id="IPR013229">
    <property type="entry name" value="PEGA"/>
</dbReference>
<accession>A0A2W5TRM5</accession>
<evidence type="ECO:0000256" key="2">
    <source>
        <dbReference type="SAM" id="SignalP"/>
    </source>
</evidence>
<comment type="caution">
    <text evidence="4">The sequence shown here is derived from an EMBL/GenBank/DDBJ whole genome shotgun (WGS) entry which is preliminary data.</text>
</comment>
<feature type="region of interest" description="Disordered" evidence="1">
    <location>
        <begin position="390"/>
        <end position="418"/>
    </location>
</feature>
<evidence type="ECO:0000259" key="3">
    <source>
        <dbReference type="Pfam" id="PF08308"/>
    </source>
</evidence>
<feature type="domain" description="PEGA" evidence="3">
    <location>
        <begin position="192"/>
        <end position="251"/>
    </location>
</feature>
<evidence type="ECO:0000313" key="5">
    <source>
        <dbReference type="Proteomes" id="UP000249061"/>
    </source>
</evidence>
<dbReference type="Proteomes" id="UP000249061">
    <property type="component" value="Unassembled WGS sequence"/>
</dbReference>
<protein>
    <recommendedName>
        <fullName evidence="3">PEGA domain-containing protein</fullName>
    </recommendedName>
</protein>
<reference evidence="4 5" key="1">
    <citation type="submission" date="2017-08" db="EMBL/GenBank/DDBJ databases">
        <title>Infants hospitalized years apart are colonized by the same room-sourced microbial strains.</title>
        <authorList>
            <person name="Brooks B."/>
            <person name="Olm M.R."/>
            <person name="Firek B.A."/>
            <person name="Baker R."/>
            <person name="Thomas B.C."/>
            <person name="Morowitz M.J."/>
            <person name="Banfield J.F."/>
        </authorList>
    </citation>
    <scope>NUCLEOTIDE SEQUENCE [LARGE SCALE GENOMIC DNA]</scope>
    <source>
        <strain evidence="4">S2_003_000_R2_14</strain>
    </source>
</reference>
<dbReference type="AlphaFoldDB" id="A0A2W5TRM5"/>
<name>A0A2W5TRM5_9BACT</name>
<proteinExistence type="predicted"/>
<feature type="compositionally biased region" description="Basic and acidic residues" evidence="1">
    <location>
        <begin position="396"/>
        <end position="411"/>
    </location>
</feature>